<dbReference type="PANTHER" id="PTHR24034:SF209">
    <property type="entry name" value="EGF-LIKE DOMAIN-CONTAINING PROTEIN"/>
    <property type="match status" value="1"/>
</dbReference>
<evidence type="ECO:0000256" key="4">
    <source>
        <dbReference type="ARBA" id="ARBA00022729"/>
    </source>
</evidence>
<dbReference type="PROSITE" id="PS00010">
    <property type="entry name" value="ASX_HYDROXYL"/>
    <property type="match status" value="5"/>
</dbReference>
<dbReference type="GO" id="GO:0005576">
    <property type="term" value="C:extracellular region"/>
    <property type="evidence" value="ECO:0007669"/>
    <property type="project" value="UniProtKB-SubCell"/>
</dbReference>
<gene>
    <name evidence="14" type="ORF">E1301_Tti022509</name>
</gene>
<dbReference type="InterPro" id="IPR009030">
    <property type="entry name" value="Growth_fac_rcpt_cys_sf"/>
</dbReference>
<dbReference type="Proteomes" id="UP000324632">
    <property type="component" value="Chromosome 21"/>
</dbReference>
<sequence>MEFRSLLLLLLLISTIHSTEPADVNECLQTPSLCVNGDCVNTEGSYRCECWFGFRLDGNICRDIDECSETPSLCVNGRCVNTEGSYRCECWFGFRLDRNICRDINECLQTPSLCVNGYCVNTEGRYRCECYSGFRLDGNICRDVDECEDARQCPHQECVNTVGSYMCRSCGPGFGLVNRKCKDIDECLQFPKACGNYRCVNTEGSYRCECWFGFRLDGNICRDINECLQTPSLCGNDCCVNTEGSYRCDCCSGFRLDRNICRDVNECLQTPSLCVNGDCVNTEGRYRCECWSGFRWDGYICREVPKVSVRPDGHLFRGETVTLTCDIRGGGVTNWLYTWDKDSNYYTDSYLQDYTISSVRESDAGQYICRGTKIRGYSHISDAVTLTVSGSKSKAELTSDTEGSVLTGNTVTLTCLMNQFTGWKFYWYKHTQNTEKNTTDTNTYTMSNVRVSDGGQYWCRAGRGNPVYYTDYSDVLWINVTVSPKAVLSVEPDKQLFSGETVTLRCDIQTKQDTEWTYSWTVEKNNQQYTVNQCKTQECKIRVNHHHSGEYSCMGKIKDQNSSTSEAVTLTVSSYKPKTVLRVSPQQWLTEGDSVTLMCEVNRSSTGWTFSWFTEHNLSSGYDLVSDSSGGSKGNYTVSSAALKHTGVYMCGAERGDTVYHTHNSSTQPLWITGVFSSVSLIIRPNRTQHFSSESLSLSCEDHRSSTGWTVRRYTNTLETCSSSSVRSTGTESTCTIRSLITSDTGVYWCESESGHKLHPVNISIHNGDVILDSPVHPVTEGDSLTLHCLYRDKNPSNLRAEFYKDGSVVQNQTAGDMMIISTVSKSHEGFYYCKHPERGESPKSWISVTVSSPRGLLVGVAVGLSFMFLIIVLALVWSYRNKKGKVSESPSSVSAQQNISQTSDQKQSEDTPLQSGQSSSTYGDAPIYDSVDAEDNKNTSTAVTMISPSDELYSQVDIKKKKRKSKDNVSAEAALTYAEIELKPKKEVKKKKEKKENNKEIEDTLYSNLKMKGHRDVVCGSNDVTYIQIKYNTRGEKPRKIQTWNK</sequence>
<keyword evidence="3 8" id="KW-0245">EGF-like domain</keyword>
<dbReference type="InterPro" id="IPR036179">
    <property type="entry name" value="Ig-like_dom_sf"/>
</dbReference>
<dbReference type="InterPro" id="IPR013783">
    <property type="entry name" value="Ig-like_fold"/>
</dbReference>
<keyword evidence="4 11" id="KW-0732">Signal</keyword>
<protein>
    <submittedName>
        <fullName evidence="14">Fibrillin-2 Fibrillin-2 C-terminal peptide</fullName>
    </submittedName>
</protein>
<dbReference type="PANTHER" id="PTHR24034">
    <property type="entry name" value="EGF-LIKE DOMAIN-CONTAINING PROTEIN"/>
    <property type="match status" value="1"/>
</dbReference>
<keyword evidence="6" id="KW-1015">Disulfide bond</keyword>
<dbReference type="Pfam" id="PF13927">
    <property type="entry name" value="Ig_3"/>
    <property type="match status" value="2"/>
</dbReference>
<dbReference type="SMART" id="SM00409">
    <property type="entry name" value="IG"/>
    <property type="match status" value="6"/>
</dbReference>
<evidence type="ECO:0000256" key="2">
    <source>
        <dbReference type="ARBA" id="ARBA00022525"/>
    </source>
</evidence>
<dbReference type="InterPro" id="IPR000152">
    <property type="entry name" value="EGF-type_Asp/Asn_hydroxyl_site"/>
</dbReference>
<dbReference type="InterPro" id="IPR050751">
    <property type="entry name" value="ECM_structural_protein"/>
</dbReference>
<feature type="domain" description="Ig-like" evidence="13">
    <location>
        <begin position="577"/>
        <end position="667"/>
    </location>
</feature>
<evidence type="ECO:0000256" key="7">
    <source>
        <dbReference type="ARBA" id="ARBA00023180"/>
    </source>
</evidence>
<dbReference type="PROSITE" id="PS50835">
    <property type="entry name" value="IG_LIKE"/>
    <property type="match status" value="5"/>
</dbReference>
<evidence type="ECO:0000256" key="10">
    <source>
        <dbReference type="SAM" id="Phobius"/>
    </source>
</evidence>
<evidence type="ECO:0000256" key="5">
    <source>
        <dbReference type="ARBA" id="ARBA00022737"/>
    </source>
</evidence>
<feature type="chain" id="PRO_5023099167" evidence="11">
    <location>
        <begin position="22"/>
        <end position="1047"/>
    </location>
</feature>
<dbReference type="Pfam" id="PF07645">
    <property type="entry name" value="EGF_CA"/>
    <property type="match status" value="7"/>
</dbReference>
<evidence type="ECO:0000256" key="3">
    <source>
        <dbReference type="ARBA" id="ARBA00022536"/>
    </source>
</evidence>
<accession>A0A5A9N9W2</accession>
<keyword evidence="2" id="KW-0964">Secreted</keyword>
<dbReference type="GO" id="GO:0005509">
    <property type="term" value="F:calcium ion binding"/>
    <property type="evidence" value="ECO:0007669"/>
    <property type="project" value="InterPro"/>
</dbReference>
<proteinExistence type="predicted"/>
<evidence type="ECO:0000313" key="15">
    <source>
        <dbReference type="Proteomes" id="UP000324632"/>
    </source>
</evidence>
<dbReference type="FunFam" id="2.10.25.10:FF:000005">
    <property type="entry name" value="Fibrillin 2"/>
    <property type="match status" value="2"/>
</dbReference>
<dbReference type="InterPro" id="IPR001881">
    <property type="entry name" value="EGF-like_Ca-bd_dom"/>
</dbReference>
<feature type="transmembrane region" description="Helical" evidence="10">
    <location>
        <begin position="857"/>
        <end position="878"/>
    </location>
</feature>
<dbReference type="InterPro" id="IPR000742">
    <property type="entry name" value="EGF"/>
</dbReference>
<comment type="subcellular location">
    <subcellularLocation>
        <location evidence="1">Secreted</location>
    </subcellularLocation>
</comment>
<feature type="domain" description="EGF-like" evidence="12">
    <location>
        <begin position="263"/>
        <end position="302"/>
    </location>
</feature>
<feature type="domain" description="Ig-like" evidence="13">
    <location>
        <begin position="484"/>
        <end position="569"/>
    </location>
</feature>
<feature type="domain" description="Ig-like" evidence="13">
    <location>
        <begin position="393"/>
        <end position="461"/>
    </location>
</feature>
<keyword evidence="10" id="KW-1133">Transmembrane helix</keyword>
<organism evidence="14 15">
    <name type="scientific">Triplophysa tibetana</name>
    <dbReference type="NCBI Taxonomy" id="1572043"/>
    <lineage>
        <taxon>Eukaryota</taxon>
        <taxon>Metazoa</taxon>
        <taxon>Chordata</taxon>
        <taxon>Craniata</taxon>
        <taxon>Vertebrata</taxon>
        <taxon>Euteleostomi</taxon>
        <taxon>Actinopterygii</taxon>
        <taxon>Neopterygii</taxon>
        <taxon>Teleostei</taxon>
        <taxon>Ostariophysi</taxon>
        <taxon>Cypriniformes</taxon>
        <taxon>Nemacheilidae</taxon>
        <taxon>Triplophysa</taxon>
    </lineage>
</organism>
<dbReference type="SMART" id="SM00408">
    <property type="entry name" value="IGc2"/>
    <property type="match status" value="5"/>
</dbReference>
<feature type="region of interest" description="Disordered" evidence="9">
    <location>
        <begin position="887"/>
        <end position="935"/>
    </location>
</feature>
<dbReference type="InterPro" id="IPR007110">
    <property type="entry name" value="Ig-like_dom"/>
</dbReference>
<feature type="signal peptide" evidence="11">
    <location>
        <begin position="1"/>
        <end position="21"/>
    </location>
</feature>
<dbReference type="CDD" id="cd00054">
    <property type="entry name" value="EGF_CA"/>
    <property type="match status" value="7"/>
</dbReference>
<dbReference type="PROSITE" id="PS01186">
    <property type="entry name" value="EGF_2"/>
    <property type="match status" value="5"/>
</dbReference>
<feature type="compositionally biased region" description="Polar residues" evidence="9">
    <location>
        <begin position="889"/>
        <end position="923"/>
    </location>
</feature>
<dbReference type="EMBL" id="SOYY01000021">
    <property type="protein sequence ID" value="KAA0706078.1"/>
    <property type="molecule type" value="Genomic_DNA"/>
</dbReference>
<keyword evidence="15" id="KW-1185">Reference proteome</keyword>
<evidence type="ECO:0000256" key="8">
    <source>
        <dbReference type="PROSITE-ProRule" id="PRU00076"/>
    </source>
</evidence>
<dbReference type="AlphaFoldDB" id="A0A5A9N9W2"/>
<evidence type="ECO:0000256" key="9">
    <source>
        <dbReference type="SAM" id="MobiDB-lite"/>
    </source>
</evidence>
<dbReference type="Gene3D" id="2.10.25.10">
    <property type="entry name" value="Laminin"/>
    <property type="match status" value="7"/>
</dbReference>
<evidence type="ECO:0000259" key="13">
    <source>
        <dbReference type="PROSITE" id="PS50835"/>
    </source>
</evidence>
<evidence type="ECO:0000313" key="14">
    <source>
        <dbReference type="EMBL" id="KAA0706078.1"/>
    </source>
</evidence>
<dbReference type="FunFam" id="2.10.25.10:FF:000003">
    <property type="entry name" value="fibrillin-1 isoform X1"/>
    <property type="match status" value="2"/>
</dbReference>
<name>A0A5A9N9W2_9TELE</name>
<comment type="caution">
    <text evidence="8">Lacks conserved residue(s) required for the propagation of feature annotation.</text>
</comment>
<dbReference type="SMART" id="SM00181">
    <property type="entry name" value="EGF"/>
    <property type="match status" value="7"/>
</dbReference>
<evidence type="ECO:0000256" key="1">
    <source>
        <dbReference type="ARBA" id="ARBA00004613"/>
    </source>
</evidence>
<evidence type="ECO:0000256" key="6">
    <source>
        <dbReference type="ARBA" id="ARBA00023157"/>
    </source>
</evidence>
<feature type="domain" description="Ig-like" evidence="13">
    <location>
        <begin position="305"/>
        <end position="387"/>
    </location>
</feature>
<feature type="domain" description="EGF-like" evidence="12">
    <location>
        <begin position="103"/>
        <end position="142"/>
    </location>
</feature>
<dbReference type="PROSITE" id="PS50026">
    <property type="entry name" value="EGF_3"/>
    <property type="match status" value="4"/>
</dbReference>
<keyword evidence="5" id="KW-0677">Repeat</keyword>
<comment type="caution">
    <text evidence="14">The sequence shown here is derived from an EMBL/GenBank/DDBJ whole genome shotgun (WGS) entry which is preliminary data.</text>
</comment>
<dbReference type="Gene3D" id="2.60.40.10">
    <property type="entry name" value="Immunoglobulins"/>
    <property type="match status" value="6"/>
</dbReference>
<keyword evidence="10" id="KW-0812">Transmembrane</keyword>
<dbReference type="FunFam" id="2.10.25.10:FF:000014">
    <property type="entry name" value="Latent-transforming growth factor beta-binding protein 3"/>
    <property type="match status" value="1"/>
</dbReference>
<dbReference type="SUPFAM" id="SSF57184">
    <property type="entry name" value="Growth factor receptor domain"/>
    <property type="match status" value="2"/>
</dbReference>
<feature type="domain" description="EGF-like" evidence="12">
    <location>
        <begin position="23"/>
        <end position="62"/>
    </location>
</feature>
<dbReference type="SUPFAM" id="SSF57196">
    <property type="entry name" value="EGF/Laminin"/>
    <property type="match status" value="1"/>
</dbReference>
<dbReference type="Pfam" id="PF13895">
    <property type="entry name" value="Ig_2"/>
    <property type="match status" value="2"/>
</dbReference>
<keyword evidence="10" id="KW-0472">Membrane</keyword>
<feature type="domain" description="EGF-like" evidence="12">
    <location>
        <begin position="63"/>
        <end position="102"/>
    </location>
</feature>
<reference evidence="14 15" key="1">
    <citation type="journal article" date="2019" name="Mol. Ecol. Resour.">
        <title>Chromosome-level genome assembly of Triplophysa tibetana, a fish adapted to the harsh high-altitude environment of the Tibetan Plateau.</title>
        <authorList>
            <person name="Yang X."/>
            <person name="Liu H."/>
            <person name="Ma Z."/>
            <person name="Zou Y."/>
            <person name="Zou M."/>
            <person name="Mao Y."/>
            <person name="Li X."/>
            <person name="Wang H."/>
            <person name="Chen T."/>
            <person name="Wang W."/>
            <person name="Yang R."/>
        </authorList>
    </citation>
    <scope>NUCLEOTIDE SEQUENCE [LARGE SCALE GENOMIC DNA]</scope>
    <source>
        <strain evidence="14">TTIB1903HZAU</strain>
        <tissue evidence="14">Muscle</tissue>
    </source>
</reference>
<dbReference type="PROSITE" id="PS01187">
    <property type="entry name" value="EGF_CA"/>
    <property type="match status" value="2"/>
</dbReference>
<feature type="domain" description="Ig-like" evidence="13">
    <location>
        <begin position="760"/>
        <end position="852"/>
    </location>
</feature>
<evidence type="ECO:0000259" key="12">
    <source>
        <dbReference type="PROSITE" id="PS50026"/>
    </source>
</evidence>
<dbReference type="InterPro" id="IPR003599">
    <property type="entry name" value="Ig_sub"/>
</dbReference>
<dbReference type="SUPFAM" id="SSF48726">
    <property type="entry name" value="Immunoglobulin"/>
    <property type="match status" value="6"/>
</dbReference>
<dbReference type="InterPro" id="IPR018097">
    <property type="entry name" value="EGF_Ca-bd_CS"/>
</dbReference>
<dbReference type="InterPro" id="IPR003598">
    <property type="entry name" value="Ig_sub2"/>
</dbReference>
<dbReference type="InterPro" id="IPR049883">
    <property type="entry name" value="NOTCH1_EGF-like"/>
</dbReference>
<evidence type="ECO:0000256" key="11">
    <source>
        <dbReference type="SAM" id="SignalP"/>
    </source>
</evidence>
<dbReference type="SMART" id="SM00179">
    <property type="entry name" value="EGF_CA"/>
    <property type="match status" value="7"/>
</dbReference>
<keyword evidence="7" id="KW-0325">Glycoprotein</keyword>